<dbReference type="InterPro" id="IPR031475">
    <property type="entry name" value="NBD_C"/>
</dbReference>
<evidence type="ECO:0000256" key="2">
    <source>
        <dbReference type="ARBA" id="ARBA00022679"/>
    </source>
</evidence>
<dbReference type="InterPro" id="IPR037051">
    <property type="entry name" value="4-carb_acid_sugar_kinase_N_sf"/>
</dbReference>
<evidence type="ECO:0000256" key="1">
    <source>
        <dbReference type="ARBA" id="ARBA00005715"/>
    </source>
</evidence>
<dbReference type="Proteomes" id="UP000535838">
    <property type="component" value="Unassembled WGS sequence"/>
</dbReference>
<feature type="domain" description="Four-carbon acid sugar kinase N-terminal" evidence="7">
    <location>
        <begin position="8"/>
        <end position="246"/>
    </location>
</feature>
<evidence type="ECO:0000313" key="9">
    <source>
        <dbReference type="EMBL" id="MBB6637315.1"/>
    </source>
</evidence>
<evidence type="ECO:0000256" key="6">
    <source>
        <dbReference type="ARBA" id="ARBA00023277"/>
    </source>
</evidence>
<dbReference type="InterPro" id="IPR010737">
    <property type="entry name" value="4-carb_acid_sugar_kinase_N"/>
</dbReference>
<organism evidence="9 10">
    <name type="scientific">Cohnella thailandensis</name>
    <dbReference type="NCBI Taxonomy" id="557557"/>
    <lineage>
        <taxon>Bacteria</taxon>
        <taxon>Bacillati</taxon>
        <taxon>Bacillota</taxon>
        <taxon>Bacilli</taxon>
        <taxon>Bacillales</taxon>
        <taxon>Paenibacillaceae</taxon>
        <taxon>Cohnella</taxon>
    </lineage>
</organism>
<dbReference type="Gene3D" id="3.40.980.20">
    <property type="entry name" value="Four-carbon acid sugar kinase, nucleotide binding domain"/>
    <property type="match status" value="1"/>
</dbReference>
<dbReference type="EMBL" id="JACJVQ010000021">
    <property type="protein sequence ID" value="MBB6637315.1"/>
    <property type="molecule type" value="Genomic_DNA"/>
</dbReference>
<evidence type="ECO:0000256" key="3">
    <source>
        <dbReference type="ARBA" id="ARBA00022741"/>
    </source>
</evidence>
<dbReference type="Gene3D" id="3.40.50.10840">
    <property type="entry name" value="Putative sugar-binding, N-terminal domain"/>
    <property type="match status" value="1"/>
</dbReference>
<protein>
    <submittedName>
        <fullName evidence="9">Four-carbon acid sugar kinase family protein</fullName>
    </submittedName>
</protein>
<keyword evidence="3" id="KW-0547">Nucleotide-binding</keyword>
<comment type="similarity">
    <text evidence="1">Belongs to the four-carbon acid sugar kinase family.</text>
</comment>
<sequence length="455" mass="49716">MGRPLLMAFYGDDFTGSTDAMEVLEGQGLRTVLFIRPPTKEWLETFSNLPCIGVAGTARAMSPEAMESELAPVLEQLKLLGPKILHYKMCSTADSSPDIGSIGKVVEIGKRLYPDQGAVPVLVAAPHLRRYTAFGNHFADYRGDVYRLDRHPSMSRHPVTPMKEADLLVHFAEQTSGTLSLYSVTDLEQSLDRRQTRWADLLGSEKNAVLMDALNEEHIRSIGELVGSSAEHASLFVVGSSGFSQAFGSYWRDRHGIEKRAEPELERMQTLVLSGSCSPLTDIQIRTGVENGFVKIKADVMALLNERDNEGACDRLLEEASRAWQEGRSLILYTAEGSDDVSIGVLHDEMRRRGLSISNTGPIIGDRLGRIGKLLIRKLGIKRVVLAGGDTSGFASLSLGIEALELLQRTAPGAPLCRAHSRDSSIDGLQIALKGGQLGQPDYFVRVASGRKEAE</sequence>
<evidence type="ECO:0000259" key="8">
    <source>
        <dbReference type="Pfam" id="PF17042"/>
    </source>
</evidence>
<reference evidence="9 10" key="1">
    <citation type="submission" date="2020-08" db="EMBL/GenBank/DDBJ databases">
        <title>Cohnella phylogeny.</title>
        <authorList>
            <person name="Dunlap C."/>
        </authorList>
    </citation>
    <scope>NUCLEOTIDE SEQUENCE [LARGE SCALE GENOMIC DNA]</scope>
    <source>
        <strain evidence="9 10">DSM 25241</strain>
    </source>
</reference>
<keyword evidence="5" id="KW-0067">ATP-binding</keyword>
<keyword evidence="6" id="KW-0119">Carbohydrate metabolism</keyword>
<evidence type="ECO:0000256" key="4">
    <source>
        <dbReference type="ARBA" id="ARBA00022777"/>
    </source>
</evidence>
<dbReference type="SUPFAM" id="SSF142764">
    <property type="entry name" value="YgbK-like"/>
    <property type="match status" value="1"/>
</dbReference>
<evidence type="ECO:0000313" key="10">
    <source>
        <dbReference type="Proteomes" id="UP000535838"/>
    </source>
</evidence>
<accession>A0A841T3V2</accession>
<dbReference type="InterPro" id="IPR042213">
    <property type="entry name" value="NBD_C_sf"/>
</dbReference>
<dbReference type="GO" id="GO:0005524">
    <property type="term" value="F:ATP binding"/>
    <property type="evidence" value="ECO:0007669"/>
    <property type="project" value="UniProtKB-KW"/>
</dbReference>
<dbReference type="AlphaFoldDB" id="A0A841T3V2"/>
<evidence type="ECO:0000256" key="5">
    <source>
        <dbReference type="ARBA" id="ARBA00022840"/>
    </source>
</evidence>
<proteinExistence type="inferred from homology"/>
<keyword evidence="4 9" id="KW-0418">Kinase</keyword>
<evidence type="ECO:0000259" key="7">
    <source>
        <dbReference type="Pfam" id="PF07005"/>
    </source>
</evidence>
<name>A0A841T3V2_9BACL</name>
<dbReference type="GO" id="GO:0016301">
    <property type="term" value="F:kinase activity"/>
    <property type="evidence" value="ECO:0007669"/>
    <property type="project" value="UniProtKB-KW"/>
</dbReference>
<dbReference type="RefSeq" id="WP_185122524.1">
    <property type="nucleotide sequence ID" value="NZ_JACJVQ010000021.1"/>
</dbReference>
<gene>
    <name evidence="9" type="ORF">H7B67_24570</name>
</gene>
<dbReference type="Pfam" id="PF07005">
    <property type="entry name" value="SBD_N"/>
    <property type="match status" value="1"/>
</dbReference>
<feature type="domain" description="Four-carbon acid sugar kinase nucleotide binding" evidence="8">
    <location>
        <begin position="271"/>
        <end position="444"/>
    </location>
</feature>
<dbReference type="Pfam" id="PF17042">
    <property type="entry name" value="NBD_C"/>
    <property type="match status" value="1"/>
</dbReference>
<keyword evidence="10" id="KW-1185">Reference proteome</keyword>
<comment type="caution">
    <text evidence="9">The sequence shown here is derived from an EMBL/GenBank/DDBJ whole genome shotgun (WGS) entry which is preliminary data.</text>
</comment>
<keyword evidence="2" id="KW-0808">Transferase</keyword>